<feature type="chain" id="PRO_5007462109" description="Major fimbrial subunit protein N-terminal domain-containing protein" evidence="1">
    <location>
        <begin position="22"/>
        <end position="407"/>
    </location>
</feature>
<evidence type="ECO:0008006" key="4">
    <source>
        <dbReference type="Google" id="ProtNLM"/>
    </source>
</evidence>
<comment type="caution">
    <text evidence="2">The sequence shown here is derived from an EMBL/GenBank/DDBJ whole genome shotgun (WGS) entry which is preliminary data.</text>
</comment>
<protein>
    <recommendedName>
        <fullName evidence="4">Major fimbrial subunit protein N-terminal domain-containing protein</fullName>
    </recommendedName>
</protein>
<gene>
    <name evidence="2" type="ORF">HMPREF3185_01413</name>
</gene>
<name>A0A134B5Y2_9PORP</name>
<dbReference type="PATRIC" id="fig|322095.3.peg.1393"/>
<evidence type="ECO:0000256" key="1">
    <source>
        <dbReference type="SAM" id="SignalP"/>
    </source>
</evidence>
<proteinExistence type="predicted"/>
<organism evidence="2 3">
    <name type="scientific">Porphyromonas somerae</name>
    <dbReference type="NCBI Taxonomy" id="322095"/>
    <lineage>
        <taxon>Bacteria</taxon>
        <taxon>Pseudomonadati</taxon>
        <taxon>Bacteroidota</taxon>
        <taxon>Bacteroidia</taxon>
        <taxon>Bacteroidales</taxon>
        <taxon>Porphyromonadaceae</taxon>
        <taxon>Porphyromonas</taxon>
    </lineage>
</organism>
<keyword evidence="3" id="KW-1185">Reference proteome</keyword>
<reference evidence="3" key="1">
    <citation type="submission" date="2016-01" db="EMBL/GenBank/DDBJ databases">
        <authorList>
            <person name="Mitreva M."/>
            <person name="Pepin K.H."/>
            <person name="Mihindukulasuriya K.A."/>
            <person name="Fulton R."/>
            <person name="Fronick C."/>
            <person name="O'Laughlin M."/>
            <person name="Miner T."/>
            <person name="Herter B."/>
            <person name="Rosa B.A."/>
            <person name="Cordes M."/>
            <person name="Tomlinson C."/>
            <person name="Wollam A."/>
            <person name="Palsikar V.B."/>
            <person name="Mardis E.R."/>
            <person name="Wilson R.K."/>
        </authorList>
    </citation>
    <scope>NUCLEOTIDE SEQUENCE [LARGE SCALE GENOMIC DNA]</scope>
    <source>
        <strain evidence="3">KA00683</strain>
    </source>
</reference>
<accession>A0A134B5Y2</accession>
<dbReference type="EMBL" id="LSDK01000093">
    <property type="protein sequence ID" value="KXB75355.1"/>
    <property type="molecule type" value="Genomic_DNA"/>
</dbReference>
<keyword evidence="1" id="KW-0732">Signal</keyword>
<dbReference type="AlphaFoldDB" id="A0A134B5Y2"/>
<evidence type="ECO:0000313" key="2">
    <source>
        <dbReference type="EMBL" id="KXB75355.1"/>
    </source>
</evidence>
<sequence>MKSLKISLWMRRILLPSNVNAMMMKKLFLAAQLLLGLGLTSCGQEDSPIVHQRATTGERITLSVDFAPEAESNPRAMTVTSGGSGLHAIGDASFGYTYVLYRFARKVNAKAVFSQEATEPVTLVFYHGGKAYPVESQISLKNVNGHYRGDIEATLPAALSGVTRSDIEVAGVLGATSVDATTGKVTVTAPPAIVEGEEMQTMPMYFPKTALSASSTHLTGLRFKFLGVLVAMPVAVKAEGSVYPTSLRVENQVFTPTVFTFGPERFTESQVEVDLSAGGQPTLTRTASSTYVHPLRETEVRSGDQPKTHILYVFPVPAASYTFYVPTLFGTYYPKGNKALQKEFVIPRSATTMTDVFPMGQRLMVYDMTIAFYNGDNGLGYQKGDNQKTDYSVFSGRDVGENGRNGW</sequence>
<dbReference type="Proteomes" id="UP000070224">
    <property type="component" value="Unassembled WGS sequence"/>
</dbReference>
<evidence type="ECO:0000313" key="3">
    <source>
        <dbReference type="Proteomes" id="UP000070224"/>
    </source>
</evidence>
<feature type="signal peptide" evidence="1">
    <location>
        <begin position="1"/>
        <end position="21"/>
    </location>
</feature>